<dbReference type="Pfam" id="PF08014">
    <property type="entry name" value="MATCAP"/>
    <property type="match status" value="1"/>
</dbReference>
<protein>
    <submittedName>
        <fullName evidence="5">DUF1704 domain-containing protein</fullName>
    </submittedName>
</protein>
<keyword evidence="6" id="KW-1185">Reference proteome</keyword>
<sequence length="451" mass="49364">MDPRTLWQPHLHDLHRVQEELHGRVDRACRHCPSLRPAGGTGTGSGRGAPGIRAVTAVATPPRPLPPVAAEVDAALARMDAELDWLMALSPIGNVELWQAFDASGRTAMPELRYIDLDIDLQATRQRLLALRVDEVESPLLSGLLAEKQRELDRQLELVRLRGTDGFVNASLDLFGGAEPPLLELAREILRDVDAGVALQADAGIDEFMAALEAELDWYHAQSADFHAEVVVDTDLNSLMLVNHGTFYVDGNLRIPHARVQPLIQHEIGTHVVTRHNGARQPLTQLKVGLAHYDPLQEGLGVLAEFLAGYLPGERLRVLAARVVAVDMALQGEGVPAIFDVLHNSHALPTDDAFDVAVRAVRGGGLSKDAVYLRGLRDLVDYLHDDGDFEALLVGKFALSHRVVLEQLMAEGWVVGPELLPRYVTDPAFAGRLELCRSLPVQHLHHTEPAT</sequence>
<dbReference type="EMBL" id="SPUH01000001">
    <property type="protein sequence ID" value="TKS54108.1"/>
    <property type="molecule type" value="Genomic_DNA"/>
</dbReference>
<evidence type="ECO:0000256" key="1">
    <source>
        <dbReference type="ARBA" id="ARBA00001947"/>
    </source>
</evidence>
<dbReference type="InterPro" id="IPR012548">
    <property type="entry name" value="MATCAP"/>
</dbReference>
<evidence type="ECO:0000256" key="3">
    <source>
        <dbReference type="ARBA" id="ARBA00022801"/>
    </source>
</evidence>
<gene>
    <name evidence="5" type="ORF">E4582_04525</name>
</gene>
<dbReference type="Proteomes" id="UP000298681">
    <property type="component" value="Unassembled WGS sequence"/>
</dbReference>
<keyword evidence="3" id="KW-0378">Hydrolase</keyword>
<dbReference type="AlphaFoldDB" id="A0A4Z1RBF9"/>
<dbReference type="GO" id="GO:0006508">
    <property type="term" value="P:proteolysis"/>
    <property type="evidence" value="ECO:0007669"/>
    <property type="project" value="UniProtKB-KW"/>
</dbReference>
<comment type="cofactor">
    <cofactor evidence="1">
        <name>Zn(2+)</name>
        <dbReference type="ChEBI" id="CHEBI:29105"/>
    </cofactor>
</comment>
<evidence type="ECO:0000313" key="6">
    <source>
        <dbReference type="Proteomes" id="UP000298681"/>
    </source>
</evidence>
<dbReference type="GO" id="GO:0080164">
    <property type="term" value="P:regulation of nitric oxide metabolic process"/>
    <property type="evidence" value="ECO:0007669"/>
    <property type="project" value="TreeGrafter"/>
</dbReference>
<dbReference type="PANTHER" id="PTHR31817">
    <property type="match status" value="1"/>
</dbReference>
<comment type="caution">
    <text evidence="5">The sequence shown here is derived from an EMBL/GenBank/DDBJ whole genome shotgun (WGS) entry which is preliminary data.</text>
</comment>
<evidence type="ECO:0000313" key="5">
    <source>
        <dbReference type="EMBL" id="TKS54108.1"/>
    </source>
</evidence>
<reference evidence="5 6" key="1">
    <citation type="submission" date="2019-01" db="EMBL/GenBank/DDBJ databases">
        <authorList>
            <person name="Zhang S."/>
        </authorList>
    </citation>
    <scope>NUCLEOTIDE SEQUENCE [LARGE SCALE GENOMIC DNA]</scope>
    <source>
        <strain evidence="5 6">1626</strain>
    </source>
</reference>
<dbReference type="SMART" id="SM01154">
    <property type="entry name" value="DUF1704"/>
    <property type="match status" value="1"/>
</dbReference>
<dbReference type="PANTHER" id="PTHR31817:SF0">
    <property type="entry name" value="CHROMOSOME UNDETERMINED SCAFFOLD_67, WHOLE GENOME SHOTGUN SEQUENCE"/>
    <property type="match status" value="1"/>
</dbReference>
<evidence type="ECO:0000256" key="2">
    <source>
        <dbReference type="ARBA" id="ARBA00022670"/>
    </source>
</evidence>
<evidence type="ECO:0000256" key="4">
    <source>
        <dbReference type="ARBA" id="ARBA00023049"/>
    </source>
</evidence>
<dbReference type="GO" id="GO:0008237">
    <property type="term" value="F:metallopeptidase activity"/>
    <property type="evidence" value="ECO:0007669"/>
    <property type="project" value="UniProtKB-KW"/>
</dbReference>
<accession>A0A4Z1RBF9</accession>
<keyword evidence="2" id="KW-0645">Protease</keyword>
<organism evidence="5 6">
    <name type="scientific">Luteimonas yindakuii</name>
    <dbReference type="NCBI Taxonomy" id="2565782"/>
    <lineage>
        <taxon>Bacteria</taxon>
        <taxon>Pseudomonadati</taxon>
        <taxon>Pseudomonadota</taxon>
        <taxon>Gammaproteobacteria</taxon>
        <taxon>Lysobacterales</taxon>
        <taxon>Lysobacteraceae</taxon>
        <taxon>Luteimonas</taxon>
    </lineage>
</organism>
<proteinExistence type="predicted"/>
<keyword evidence="4" id="KW-0482">Metalloprotease</keyword>
<name>A0A4Z1RBF9_9GAMM</name>